<feature type="signal peptide" evidence="1">
    <location>
        <begin position="1"/>
        <end position="19"/>
    </location>
</feature>
<proteinExistence type="predicted"/>
<accession>A0ABR2Q0F0</accession>
<dbReference type="PANTHER" id="PTHR47723">
    <property type="entry name" value="OS05G0353850 PROTEIN"/>
    <property type="match status" value="1"/>
</dbReference>
<reference evidence="3 4" key="1">
    <citation type="journal article" date="2024" name="G3 (Bethesda)">
        <title>Genome assembly of Hibiscus sabdariffa L. provides insights into metabolisms of medicinal natural products.</title>
        <authorList>
            <person name="Kim T."/>
        </authorList>
    </citation>
    <scope>NUCLEOTIDE SEQUENCE [LARGE SCALE GENOMIC DNA]</scope>
    <source>
        <strain evidence="3">TK-2024</strain>
        <tissue evidence="3">Old leaves</tissue>
    </source>
</reference>
<comment type="caution">
    <text evidence="3">The sequence shown here is derived from an EMBL/GenBank/DDBJ whole genome shotgun (WGS) entry which is preliminary data.</text>
</comment>
<sequence>MTLSRVILVLSALVGLSQITQVNFFITFSKSTGCVDAPTAEVQAVREACVLFVASARFSSSKLVVGCDCSNVVNWFSHPSSTPSFIKAIVVECIEVCSPVDCKVVLIPRSQNALADFLAKKEVGWSDFDSDRVLCVFEGKYRIGALPSKERPVESFDLWWG</sequence>
<dbReference type="InterPro" id="IPR044730">
    <property type="entry name" value="RNase_H-like_dom_plant"/>
</dbReference>
<protein>
    <recommendedName>
        <fullName evidence="2">RNase H type-1 domain-containing protein</fullName>
    </recommendedName>
</protein>
<dbReference type="InterPro" id="IPR036397">
    <property type="entry name" value="RNaseH_sf"/>
</dbReference>
<dbReference type="InterPro" id="IPR053151">
    <property type="entry name" value="RNase_H-like"/>
</dbReference>
<evidence type="ECO:0000313" key="3">
    <source>
        <dbReference type="EMBL" id="KAK8994098.1"/>
    </source>
</evidence>
<dbReference type="SUPFAM" id="SSF53098">
    <property type="entry name" value="Ribonuclease H-like"/>
    <property type="match status" value="1"/>
</dbReference>
<evidence type="ECO:0000259" key="2">
    <source>
        <dbReference type="Pfam" id="PF13456"/>
    </source>
</evidence>
<dbReference type="PANTHER" id="PTHR47723:SF22">
    <property type="entry name" value="RNASE H TYPE-1 DOMAIN-CONTAINING PROTEIN"/>
    <property type="match status" value="1"/>
</dbReference>
<keyword evidence="4" id="KW-1185">Reference proteome</keyword>
<gene>
    <name evidence="3" type="ORF">V6N11_008304</name>
</gene>
<name>A0ABR2Q0F0_9ROSI</name>
<feature type="chain" id="PRO_5045594726" description="RNase H type-1 domain-containing protein" evidence="1">
    <location>
        <begin position="20"/>
        <end position="161"/>
    </location>
</feature>
<dbReference type="Gene3D" id="3.30.420.10">
    <property type="entry name" value="Ribonuclease H-like superfamily/Ribonuclease H"/>
    <property type="match status" value="1"/>
</dbReference>
<dbReference type="EMBL" id="JBBPBN010000048">
    <property type="protein sequence ID" value="KAK8994098.1"/>
    <property type="molecule type" value="Genomic_DNA"/>
</dbReference>
<evidence type="ECO:0000313" key="4">
    <source>
        <dbReference type="Proteomes" id="UP001396334"/>
    </source>
</evidence>
<organism evidence="3 4">
    <name type="scientific">Hibiscus sabdariffa</name>
    <name type="common">roselle</name>
    <dbReference type="NCBI Taxonomy" id="183260"/>
    <lineage>
        <taxon>Eukaryota</taxon>
        <taxon>Viridiplantae</taxon>
        <taxon>Streptophyta</taxon>
        <taxon>Embryophyta</taxon>
        <taxon>Tracheophyta</taxon>
        <taxon>Spermatophyta</taxon>
        <taxon>Magnoliopsida</taxon>
        <taxon>eudicotyledons</taxon>
        <taxon>Gunneridae</taxon>
        <taxon>Pentapetalae</taxon>
        <taxon>rosids</taxon>
        <taxon>malvids</taxon>
        <taxon>Malvales</taxon>
        <taxon>Malvaceae</taxon>
        <taxon>Malvoideae</taxon>
        <taxon>Hibiscus</taxon>
    </lineage>
</organism>
<evidence type="ECO:0000256" key="1">
    <source>
        <dbReference type="SAM" id="SignalP"/>
    </source>
</evidence>
<feature type="domain" description="RNase H type-1" evidence="2">
    <location>
        <begin position="30"/>
        <end position="121"/>
    </location>
</feature>
<dbReference type="CDD" id="cd06222">
    <property type="entry name" value="RNase_H_like"/>
    <property type="match status" value="1"/>
</dbReference>
<dbReference type="Pfam" id="PF13456">
    <property type="entry name" value="RVT_3"/>
    <property type="match status" value="1"/>
</dbReference>
<keyword evidence="1" id="KW-0732">Signal</keyword>
<dbReference type="InterPro" id="IPR002156">
    <property type="entry name" value="RNaseH_domain"/>
</dbReference>
<dbReference type="InterPro" id="IPR012337">
    <property type="entry name" value="RNaseH-like_sf"/>
</dbReference>
<dbReference type="Proteomes" id="UP001396334">
    <property type="component" value="Unassembled WGS sequence"/>
</dbReference>